<evidence type="ECO:0000313" key="3">
    <source>
        <dbReference type="Proteomes" id="UP001283361"/>
    </source>
</evidence>
<feature type="region of interest" description="Disordered" evidence="1">
    <location>
        <begin position="1"/>
        <end position="28"/>
    </location>
</feature>
<proteinExistence type="predicted"/>
<name>A0AAE1D4H4_9GAST</name>
<protein>
    <submittedName>
        <fullName evidence="2">Uncharacterized protein</fullName>
    </submittedName>
</protein>
<keyword evidence="3" id="KW-1185">Reference proteome</keyword>
<reference evidence="2" key="1">
    <citation type="journal article" date="2023" name="G3 (Bethesda)">
        <title>A reference genome for the long-term kleptoplast-retaining sea slug Elysia crispata morphotype clarki.</title>
        <authorList>
            <person name="Eastman K.E."/>
            <person name="Pendleton A.L."/>
            <person name="Shaikh M.A."/>
            <person name="Suttiyut T."/>
            <person name="Ogas R."/>
            <person name="Tomko P."/>
            <person name="Gavelis G."/>
            <person name="Widhalm J.R."/>
            <person name="Wisecaver J.H."/>
        </authorList>
    </citation>
    <scope>NUCLEOTIDE SEQUENCE</scope>
    <source>
        <strain evidence="2">ECLA1</strain>
    </source>
</reference>
<accession>A0AAE1D4H4</accession>
<dbReference type="AlphaFoldDB" id="A0AAE1D4H4"/>
<evidence type="ECO:0000256" key="1">
    <source>
        <dbReference type="SAM" id="MobiDB-lite"/>
    </source>
</evidence>
<sequence length="82" mass="8890">MFTRAVTVDCQQHTDPSPTPHTTSQAEASECLSALSTWPGGDLSSVQSGGDQLFSLRHDLTVKHIHLGLKKKHSILPQSIAR</sequence>
<dbReference type="Proteomes" id="UP001283361">
    <property type="component" value="Unassembled WGS sequence"/>
</dbReference>
<evidence type="ECO:0000313" key="2">
    <source>
        <dbReference type="EMBL" id="KAK3756947.1"/>
    </source>
</evidence>
<comment type="caution">
    <text evidence="2">The sequence shown here is derived from an EMBL/GenBank/DDBJ whole genome shotgun (WGS) entry which is preliminary data.</text>
</comment>
<gene>
    <name evidence="2" type="ORF">RRG08_049227</name>
</gene>
<organism evidence="2 3">
    <name type="scientific">Elysia crispata</name>
    <name type="common">lettuce slug</name>
    <dbReference type="NCBI Taxonomy" id="231223"/>
    <lineage>
        <taxon>Eukaryota</taxon>
        <taxon>Metazoa</taxon>
        <taxon>Spiralia</taxon>
        <taxon>Lophotrochozoa</taxon>
        <taxon>Mollusca</taxon>
        <taxon>Gastropoda</taxon>
        <taxon>Heterobranchia</taxon>
        <taxon>Euthyneura</taxon>
        <taxon>Panpulmonata</taxon>
        <taxon>Sacoglossa</taxon>
        <taxon>Placobranchoidea</taxon>
        <taxon>Plakobranchidae</taxon>
        <taxon>Elysia</taxon>
    </lineage>
</organism>
<feature type="compositionally biased region" description="Low complexity" evidence="1">
    <location>
        <begin position="11"/>
        <end position="25"/>
    </location>
</feature>
<dbReference type="EMBL" id="JAWDGP010005438">
    <property type="protein sequence ID" value="KAK3756947.1"/>
    <property type="molecule type" value="Genomic_DNA"/>
</dbReference>